<dbReference type="Proteomes" id="UP000800038">
    <property type="component" value="Unassembled WGS sequence"/>
</dbReference>
<evidence type="ECO:0008006" key="3">
    <source>
        <dbReference type="Google" id="ProtNLM"/>
    </source>
</evidence>
<dbReference type="PANTHER" id="PTHR46082">
    <property type="entry name" value="ATP/GTP-BINDING PROTEIN-RELATED"/>
    <property type="match status" value="1"/>
</dbReference>
<gene>
    <name evidence="1" type="ORF">EJ02DRAFT_300408</name>
</gene>
<dbReference type="InterPro" id="IPR053137">
    <property type="entry name" value="NLR-like"/>
</dbReference>
<dbReference type="PANTHER" id="PTHR46082:SF11">
    <property type="entry name" value="AAA+ ATPASE DOMAIN-CONTAINING PROTEIN-RELATED"/>
    <property type="match status" value="1"/>
</dbReference>
<dbReference type="SUPFAM" id="SSF53167">
    <property type="entry name" value="Purine and uridine phosphorylases"/>
    <property type="match status" value="1"/>
</dbReference>
<dbReference type="OrthoDB" id="20872at2759"/>
<dbReference type="GO" id="GO:0003824">
    <property type="term" value="F:catalytic activity"/>
    <property type="evidence" value="ECO:0007669"/>
    <property type="project" value="InterPro"/>
</dbReference>
<protein>
    <recommendedName>
        <fullName evidence="3">Nucleoside phosphorylase domain-containing protein</fullName>
    </recommendedName>
</protein>
<feature type="non-terminal residue" evidence="1">
    <location>
        <position position="1"/>
    </location>
</feature>
<organism evidence="1 2">
    <name type="scientific">Clathrospora elynae</name>
    <dbReference type="NCBI Taxonomy" id="706981"/>
    <lineage>
        <taxon>Eukaryota</taxon>
        <taxon>Fungi</taxon>
        <taxon>Dikarya</taxon>
        <taxon>Ascomycota</taxon>
        <taxon>Pezizomycotina</taxon>
        <taxon>Dothideomycetes</taxon>
        <taxon>Pleosporomycetidae</taxon>
        <taxon>Pleosporales</taxon>
        <taxon>Diademaceae</taxon>
        <taxon>Clathrospora</taxon>
    </lineage>
</organism>
<dbReference type="EMBL" id="ML976188">
    <property type="protein sequence ID" value="KAF1936445.1"/>
    <property type="molecule type" value="Genomic_DNA"/>
</dbReference>
<keyword evidence="2" id="KW-1185">Reference proteome</keyword>
<evidence type="ECO:0000313" key="2">
    <source>
        <dbReference type="Proteomes" id="UP000800038"/>
    </source>
</evidence>
<accession>A0A6A5S768</accession>
<reference evidence="1" key="1">
    <citation type="journal article" date="2020" name="Stud. Mycol.">
        <title>101 Dothideomycetes genomes: a test case for predicting lifestyles and emergence of pathogens.</title>
        <authorList>
            <person name="Haridas S."/>
            <person name="Albert R."/>
            <person name="Binder M."/>
            <person name="Bloem J."/>
            <person name="Labutti K."/>
            <person name="Salamov A."/>
            <person name="Andreopoulos B."/>
            <person name="Baker S."/>
            <person name="Barry K."/>
            <person name="Bills G."/>
            <person name="Bluhm B."/>
            <person name="Cannon C."/>
            <person name="Castanera R."/>
            <person name="Culley D."/>
            <person name="Daum C."/>
            <person name="Ezra D."/>
            <person name="Gonzalez J."/>
            <person name="Henrissat B."/>
            <person name="Kuo A."/>
            <person name="Liang C."/>
            <person name="Lipzen A."/>
            <person name="Lutzoni F."/>
            <person name="Magnuson J."/>
            <person name="Mondo S."/>
            <person name="Nolan M."/>
            <person name="Ohm R."/>
            <person name="Pangilinan J."/>
            <person name="Park H.-J."/>
            <person name="Ramirez L."/>
            <person name="Alfaro M."/>
            <person name="Sun H."/>
            <person name="Tritt A."/>
            <person name="Yoshinaga Y."/>
            <person name="Zwiers L.-H."/>
            <person name="Turgeon B."/>
            <person name="Goodwin S."/>
            <person name="Spatafora J."/>
            <person name="Crous P."/>
            <person name="Grigoriev I."/>
        </authorList>
    </citation>
    <scope>NUCLEOTIDE SEQUENCE</scope>
    <source>
        <strain evidence="1">CBS 161.51</strain>
    </source>
</reference>
<name>A0A6A5S768_9PLEO</name>
<dbReference type="InterPro" id="IPR035994">
    <property type="entry name" value="Nucleoside_phosphorylase_sf"/>
</dbReference>
<sequence length="52" mass="5677">GALGVEMEATGVDANRRCLAIRGISDYTDSHKSDMWRSYAADNAAAFTRELL</sequence>
<feature type="non-terminal residue" evidence="1">
    <location>
        <position position="52"/>
    </location>
</feature>
<proteinExistence type="predicted"/>
<dbReference type="Gene3D" id="3.40.50.1580">
    <property type="entry name" value="Nucleoside phosphorylase domain"/>
    <property type="match status" value="1"/>
</dbReference>
<dbReference type="AlphaFoldDB" id="A0A6A5S768"/>
<dbReference type="GO" id="GO:0009116">
    <property type="term" value="P:nucleoside metabolic process"/>
    <property type="evidence" value="ECO:0007669"/>
    <property type="project" value="InterPro"/>
</dbReference>
<evidence type="ECO:0000313" key="1">
    <source>
        <dbReference type="EMBL" id="KAF1936445.1"/>
    </source>
</evidence>